<proteinExistence type="predicted"/>
<evidence type="ECO:0000313" key="1">
    <source>
        <dbReference type="EMBL" id="CAD7256934.1"/>
    </source>
</evidence>
<dbReference type="EMBL" id="OC000329">
    <property type="protein sequence ID" value="CAD7256934.1"/>
    <property type="molecule type" value="Genomic_DNA"/>
</dbReference>
<reference evidence="1" key="1">
    <citation type="submission" date="2020-11" db="EMBL/GenBank/DDBJ databases">
        <authorList>
            <person name="Tran Van P."/>
        </authorList>
    </citation>
    <scope>NUCLEOTIDE SEQUENCE</scope>
</reference>
<name>A0A7R9AMB8_TIMSH</name>
<dbReference type="AlphaFoldDB" id="A0A7R9AMB8"/>
<sequence>MRDSEVTNSIPDASRSFFCEAVDLRDREKPPQVHPTEIRTSISPSSAVELNTTSALANYATEAAHPTEIRTLISPSSAVELNTTSALANYATEVGPTSLDQSLSTRIGGRMIKRVKLVLYWIPDARDIGEKPPPVHLTEIRTLISPSSAVELNTTSALANYATEAGFITLMSSSMVSLVLTDSLQLTSDSQNFEFILNAFQMDSREVASPGLSIYQATINLITKTSCFVVPVACDYRASWYSLFVERQSRQLENYYRRGGRGVLRTTLNGVLLNGAI</sequence>
<organism evidence="1">
    <name type="scientific">Timema shepardi</name>
    <name type="common">Walking stick</name>
    <dbReference type="NCBI Taxonomy" id="629360"/>
    <lineage>
        <taxon>Eukaryota</taxon>
        <taxon>Metazoa</taxon>
        <taxon>Ecdysozoa</taxon>
        <taxon>Arthropoda</taxon>
        <taxon>Hexapoda</taxon>
        <taxon>Insecta</taxon>
        <taxon>Pterygota</taxon>
        <taxon>Neoptera</taxon>
        <taxon>Polyneoptera</taxon>
        <taxon>Phasmatodea</taxon>
        <taxon>Timematodea</taxon>
        <taxon>Timematoidea</taxon>
        <taxon>Timematidae</taxon>
        <taxon>Timema</taxon>
    </lineage>
</organism>
<accession>A0A7R9AMB8</accession>
<gene>
    <name evidence="1" type="ORF">TSIB3V08_LOCUS1209</name>
</gene>
<protein>
    <submittedName>
        <fullName evidence="1">Uncharacterized protein</fullName>
    </submittedName>
</protein>